<evidence type="ECO:0000256" key="1">
    <source>
        <dbReference type="SAM" id="SignalP"/>
    </source>
</evidence>
<organism evidence="2 3">
    <name type="scientific">Portunus trituberculatus</name>
    <name type="common">Swimming crab</name>
    <name type="synonym">Neptunus trituberculatus</name>
    <dbReference type="NCBI Taxonomy" id="210409"/>
    <lineage>
        <taxon>Eukaryota</taxon>
        <taxon>Metazoa</taxon>
        <taxon>Ecdysozoa</taxon>
        <taxon>Arthropoda</taxon>
        <taxon>Crustacea</taxon>
        <taxon>Multicrustacea</taxon>
        <taxon>Malacostraca</taxon>
        <taxon>Eumalacostraca</taxon>
        <taxon>Eucarida</taxon>
        <taxon>Decapoda</taxon>
        <taxon>Pleocyemata</taxon>
        <taxon>Brachyura</taxon>
        <taxon>Eubrachyura</taxon>
        <taxon>Portunoidea</taxon>
        <taxon>Portunidae</taxon>
        <taxon>Portuninae</taxon>
        <taxon>Portunus</taxon>
    </lineage>
</organism>
<name>A0A5B7G9L4_PORTR</name>
<evidence type="ECO:0000313" key="3">
    <source>
        <dbReference type="Proteomes" id="UP000324222"/>
    </source>
</evidence>
<protein>
    <recommendedName>
        <fullName evidence="4">Secreted protein</fullName>
    </recommendedName>
</protein>
<feature type="signal peptide" evidence="1">
    <location>
        <begin position="1"/>
        <end position="20"/>
    </location>
</feature>
<dbReference type="Proteomes" id="UP000324222">
    <property type="component" value="Unassembled WGS sequence"/>
</dbReference>
<dbReference type="AlphaFoldDB" id="A0A5B7G9L4"/>
<keyword evidence="1" id="KW-0732">Signal</keyword>
<accession>A0A5B7G9L4</accession>
<reference evidence="2 3" key="1">
    <citation type="submission" date="2019-05" db="EMBL/GenBank/DDBJ databases">
        <title>Another draft genome of Portunus trituberculatus and its Hox gene families provides insights of decapod evolution.</title>
        <authorList>
            <person name="Jeong J.-H."/>
            <person name="Song I."/>
            <person name="Kim S."/>
            <person name="Choi T."/>
            <person name="Kim D."/>
            <person name="Ryu S."/>
            <person name="Kim W."/>
        </authorList>
    </citation>
    <scope>NUCLEOTIDE SEQUENCE [LARGE SCALE GENOMIC DNA]</scope>
    <source>
        <tissue evidence="2">Muscle</tissue>
    </source>
</reference>
<comment type="caution">
    <text evidence="2">The sequence shown here is derived from an EMBL/GenBank/DDBJ whole genome shotgun (WGS) entry which is preliminary data.</text>
</comment>
<evidence type="ECO:0008006" key="4">
    <source>
        <dbReference type="Google" id="ProtNLM"/>
    </source>
</evidence>
<gene>
    <name evidence="2" type="ORF">E2C01_047846</name>
</gene>
<keyword evidence="3" id="KW-1185">Reference proteome</keyword>
<dbReference type="EMBL" id="VSRR010011999">
    <property type="protein sequence ID" value="MPC53943.1"/>
    <property type="molecule type" value="Genomic_DNA"/>
</dbReference>
<sequence length="120" mass="13750">MLHVWHPVVVLRWLFRCGLQIWLHLFNVTRLGAKIVVFGQHHSAVFQVDVATSKAPIFEQVTAHMKLDIVLEILNISFVIKNIHDGTTPLSLDFSDLPFLTLTTFTQCYSKGVYWKSLSN</sequence>
<evidence type="ECO:0000313" key="2">
    <source>
        <dbReference type="EMBL" id="MPC53943.1"/>
    </source>
</evidence>
<proteinExistence type="predicted"/>
<feature type="chain" id="PRO_5022815763" description="Secreted protein" evidence="1">
    <location>
        <begin position="21"/>
        <end position="120"/>
    </location>
</feature>